<evidence type="ECO:0000256" key="1">
    <source>
        <dbReference type="SAM" id="MobiDB-lite"/>
    </source>
</evidence>
<dbReference type="RefSeq" id="WP_242756469.1">
    <property type="nucleotide sequence ID" value="NZ_CP093846.1"/>
</dbReference>
<keyword evidence="3" id="KW-1185">Reference proteome</keyword>
<feature type="compositionally biased region" description="Low complexity" evidence="1">
    <location>
        <begin position="283"/>
        <end position="313"/>
    </location>
</feature>
<reference evidence="2 3" key="1">
    <citation type="journal article" date="2023" name="Microbiol. Spectr.">
        <title>Synergy between Genome Mining, Metabolomics, and Bioinformatics Uncovers Antibacterial Chlorinated Carbazole Alkaloids and Their Biosynthetic Gene Cluster from Streptomyces tubbatahanensis sp. nov., a Novel Actinomycete Isolated from Sulu Sea, Philippines.</title>
        <authorList>
            <person name="Tenebro C.P."/>
            <person name="Trono D.J.V.L."/>
            <person name="Balida L.A.P."/>
            <person name="Bayog L.K.A."/>
            <person name="Bruna J.R."/>
            <person name="Sabido E.M."/>
            <person name="Caspe D.P.C."/>
            <person name="de Los Santos E.L.C."/>
            <person name="Saludes J.P."/>
            <person name="Dalisay D.S."/>
        </authorList>
    </citation>
    <scope>NUCLEOTIDE SEQUENCE [LARGE SCALE GENOMIC DNA]</scope>
    <source>
        <strain evidence="2 3">DSD3025</strain>
    </source>
</reference>
<dbReference type="EMBL" id="CP093846">
    <property type="protein sequence ID" value="UNT00396.1"/>
    <property type="molecule type" value="Genomic_DNA"/>
</dbReference>
<feature type="region of interest" description="Disordered" evidence="1">
    <location>
        <begin position="238"/>
        <end position="393"/>
    </location>
</feature>
<sequence length="557" mass="57520">MSVPGVGSEAAGDGVLVVAGVGGGLMDVGVVVAGLGGVSWGGVLAGAAGHGGGAARGGVDVVELVGPVDPQMVLARVRLVAGVSGRLLVLIVGELRKDPRKGGLHIGLGAPGQGSAAVRYSGLPWEWLIGELAIRPAGSTTVLLDVAAEADAWETVRAGGLPDAPGVGVFGRVVRQGRESKWRRLRGGTVPTEPTYLQECVRMWRAGGRMPFAELHERAASASHATEELQAVFVASATTEPAAPTGSPAAPAGSVENGHQSWQPSAQNGWAPHAHEGLPPWTPGAAPVPTGATPPQQANGAQPPPRAAQVAQQLTDVSRPTDAQQPADAPLPTDAQQSPGSQPFAPSAVDSPAFASNAETPPFLPEEREEASPPTAPEAGTASGAPPEAVHPHAPVAVPLPVEAAAAPPAQGREDPHEAIMTAARAGRHEEAEGIAVAWQRSAEQTEGPGSEGVLHWVEVRADLARLAGAPARSCELWMWVARGRLEQGESDDSTEVEGAVDRAHHQWERLRGEDVEAARELVPELVVLRRRVPGRQPGAVRLLEERMEHLLGGVDH</sequence>
<name>A0ABY3Y0N3_9ACTN</name>
<feature type="compositionally biased region" description="Polar residues" evidence="1">
    <location>
        <begin position="314"/>
        <end position="324"/>
    </location>
</feature>
<organism evidence="2 3">
    <name type="scientific">Streptomyces tubbatahanensis</name>
    <dbReference type="NCBI Taxonomy" id="2923272"/>
    <lineage>
        <taxon>Bacteria</taxon>
        <taxon>Bacillati</taxon>
        <taxon>Actinomycetota</taxon>
        <taxon>Actinomycetes</taxon>
        <taxon>Kitasatosporales</taxon>
        <taxon>Streptomycetaceae</taxon>
        <taxon>Streptomyces</taxon>
    </lineage>
</organism>
<accession>A0ABY3Y0N3</accession>
<evidence type="ECO:0000313" key="3">
    <source>
        <dbReference type="Proteomes" id="UP001202244"/>
    </source>
</evidence>
<dbReference type="Proteomes" id="UP001202244">
    <property type="component" value="Chromosome"/>
</dbReference>
<feature type="compositionally biased region" description="Low complexity" evidence="1">
    <location>
        <begin position="238"/>
        <end position="254"/>
    </location>
</feature>
<feature type="compositionally biased region" description="Polar residues" evidence="1">
    <location>
        <begin position="257"/>
        <end position="268"/>
    </location>
</feature>
<gene>
    <name evidence="2" type="ORF">MMF93_30950</name>
</gene>
<protein>
    <submittedName>
        <fullName evidence="2">Uncharacterized protein</fullName>
    </submittedName>
</protein>
<proteinExistence type="predicted"/>
<evidence type="ECO:0000313" key="2">
    <source>
        <dbReference type="EMBL" id="UNT00396.1"/>
    </source>
</evidence>